<reference evidence="1" key="1">
    <citation type="journal article" date="2023" name="IScience">
        <title>Live-bearing cockroach genome reveals convergent evolutionary mechanisms linked to viviparity in insects and beyond.</title>
        <authorList>
            <person name="Fouks B."/>
            <person name="Harrison M.C."/>
            <person name="Mikhailova A.A."/>
            <person name="Marchal E."/>
            <person name="English S."/>
            <person name="Carruthers M."/>
            <person name="Jennings E.C."/>
            <person name="Chiamaka E.L."/>
            <person name="Frigard R.A."/>
            <person name="Pippel M."/>
            <person name="Attardo G.M."/>
            <person name="Benoit J.B."/>
            <person name="Bornberg-Bauer E."/>
            <person name="Tobe S.S."/>
        </authorList>
    </citation>
    <scope>NUCLEOTIDE SEQUENCE</scope>
    <source>
        <strain evidence="1">Stay&amp;Tobe</strain>
    </source>
</reference>
<evidence type="ECO:0000313" key="1">
    <source>
        <dbReference type="EMBL" id="KAJ9597733.1"/>
    </source>
</evidence>
<dbReference type="Proteomes" id="UP001233999">
    <property type="component" value="Unassembled WGS sequence"/>
</dbReference>
<name>A0AAD8EPF4_DIPPU</name>
<accession>A0AAD8EPF4</accession>
<dbReference type="EMBL" id="JASPKZ010001587">
    <property type="protein sequence ID" value="KAJ9597733.1"/>
    <property type="molecule type" value="Genomic_DNA"/>
</dbReference>
<organism evidence="1 2">
    <name type="scientific">Diploptera punctata</name>
    <name type="common">Pacific beetle cockroach</name>
    <dbReference type="NCBI Taxonomy" id="6984"/>
    <lineage>
        <taxon>Eukaryota</taxon>
        <taxon>Metazoa</taxon>
        <taxon>Ecdysozoa</taxon>
        <taxon>Arthropoda</taxon>
        <taxon>Hexapoda</taxon>
        <taxon>Insecta</taxon>
        <taxon>Pterygota</taxon>
        <taxon>Neoptera</taxon>
        <taxon>Polyneoptera</taxon>
        <taxon>Dictyoptera</taxon>
        <taxon>Blattodea</taxon>
        <taxon>Blaberoidea</taxon>
        <taxon>Blaberidae</taxon>
        <taxon>Diplopterinae</taxon>
        <taxon>Diploptera</taxon>
    </lineage>
</organism>
<comment type="caution">
    <text evidence="1">The sequence shown here is derived from an EMBL/GenBank/DDBJ whole genome shotgun (WGS) entry which is preliminary data.</text>
</comment>
<dbReference type="AlphaFoldDB" id="A0AAD8EPF4"/>
<sequence length="152" mass="18259">MEKERLLQRLEQKSTSERIRLRRTKTKKIIRNTNLPNRKKTNLLNRKNASQVKAEKSRKSEQSFRIHRRGGLVGRLEERTVATTKRYLKKILWKIQVDDEIHIWNRPLITEVRRQDANLHSMDIQKDFHHSTFTALHQRDLCIGVSRERLLC</sequence>
<evidence type="ECO:0000313" key="2">
    <source>
        <dbReference type="Proteomes" id="UP001233999"/>
    </source>
</evidence>
<reference evidence="1" key="2">
    <citation type="submission" date="2023-05" db="EMBL/GenBank/DDBJ databases">
        <authorList>
            <person name="Fouks B."/>
        </authorList>
    </citation>
    <scope>NUCLEOTIDE SEQUENCE</scope>
    <source>
        <strain evidence="1">Stay&amp;Tobe</strain>
        <tissue evidence="1">Testes</tissue>
    </source>
</reference>
<proteinExistence type="predicted"/>
<keyword evidence="2" id="KW-1185">Reference proteome</keyword>
<feature type="non-terminal residue" evidence="1">
    <location>
        <position position="1"/>
    </location>
</feature>
<protein>
    <submittedName>
        <fullName evidence="1">Uncharacterized protein</fullName>
    </submittedName>
</protein>
<gene>
    <name evidence="1" type="ORF">L9F63_011443</name>
</gene>